<accession>A0A4R5YT44</accession>
<dbReference type="EMBL" id="SMZT01000001">
    <property type="protein sequence ID" value="TDL46547.1"/>
    <property type="molecule type" value="Genomic_DNA"/>
</dbReference>
<sequence length="125" mass="14295">MREDLTTACRPWGLIQRVLLREQLRRVEALLDPAETVQVLAPGWWRGRQTLIVVTTARLLLVRRELKCSTRDQVTYPLRGIGFLRVHASPPDGVRFRVSMGLDLEEFSATRHGDLIEHALRAAMP</sequence>
<reference evidence="1 2" key="1">
    <citation type="submission" date="2019-03" db="EMBL/GenBank/DDBJ databases">
        <title>Genome Sequencing and Assembly of Various Microbes Isolated from Partially Reclaimed Soil and Acid Mine Drainage (AMD) Site.</title>
        <authorList>
            <person name="Steinbock B."/>
            <person name="Bechtold R."/>
            <person name="Sevigny J.L."/>
            <person name="Thomas D."/>
            <person name="Cuthill L.R."/>
            <person name="Aveiro Johannsen E.J."/>
            <person name="Thomas K."/>
            <person name="Ghosh A."/>
        </authorList>
    </citation>
    <scope>NUCLEOTIDE SEQUENCE [LARGE SCALE GENOMIC DNA]</scope>
    <source>
        <strain evidence="1 2">S-A3</strain>
    </source>
</reference>
<name>A0A4R5YT44_KOCRO</name>
<dbReference type="RefSeq" id="WP_133408826.1">
    <property type="nucleotide sequence ID" value="NZ_SMZT01000001.1"/>
</dbReference>
<evidence type="ECO:0008006" key="3">
    <source>
        <dbReference type="Google" id="ProtNLM"/>
    </source>
</evidence>
<proteinExistence type="predicted"/>
<evidence type="ECO:0000313" key="2">
    <source>
        <dbReference type="Proteomes" id="UP000295163"/>
    </source>
</evidence>
<dbReference type="GeneID" id="64345879"/>
<comment type="caution">
    <text evidence="1">The sequence shown here is derived from an EMBL/GenBank/DDBJ whole genome shotgun (WGS) entry which is preliminary data.</text>
</comment>
<protein>
    <recommendedName>
        <fullName evidence="3">YokE-like PH domain-containing protein</fullName>
    </recommendedName>
</protein>
<gene>
    <name evidence="1" type="ORF">E2R59_00540</name>
</gene>
<dbReference type="AlphaFoldDB" id="A0A4R5YT44"/>
<evidence type="ECO:0000313" key="1">
    <source>
        <dbReference type="EMBL" id="TDL46547.1"/>
    </source>
</evidence>
<organism evidence="1 2">
    <name type="scientific">Kocuria rosea</name>
    <name type="common">Deinococcus erythromyxa</name>
    <name type="synonym">Micrococcus rubens</name>
    <dbReference type="NCBI Taxonomy" id="1275"/>
    <lineage>
        <taxon>Bacteria</taxon>
        <taxon>Bacillati</taxon>
        <taxon>Actinomycetota</taxon>
        <taxon>Actinomycetes</taxon>
        <taxon>Micrococcales</taxon>
        <taxon>Micrococcaceae</taxon>
        <taxon>Kocuria</taxon>
    </lineage>
</organism>
<dbReference type="Proteomes" id="UP000295163">
    <property type="component" value="Unassembled WGS sequence"/>
</dbReference>